<dbReference type="RefSeq" id="WP_264945030.1">
    <property type="nucleotide sequence ID" value="NZ_JAPDRA010000006.1"/>
</dbReference>
<comment type="caution">
    <text evidence="2">The sequence shown here is derived from an EMBL/GenBank/DDBJ whole genome shotgun (WGS) entry which is preliminary data.</text>
</comment>
<dbReference type="EC" id="2.4.-.-" evidence="2"/>
<dbReference type="PANTHER" id="PTHR12526:SF600">
    <property type="entry name" value="GLYCOSYL TRANSFERASE GROUP 1"/>
    <property type="match status" value="1"/>
</dbReference>
<reference evidence="3" key="1">
    <citation type="journal article" date="2019" name="Int. J. Syst. Evol. Microbiol.">
        <title>The Global Catalogue of Microorganisms (GCM) 10K type strain sequencing project: providing services to taxonomists for standard genome sequencing and annotation.</title>
        <authorList>
            <consortium name="The Broad Institute Genomics Platform"/>
            <consortium name="The Broad Institute Genome Sequencing Center for Infectious Disease"/>
            <person name="Wu L."/>
            <person name="Ma J."/>
        </authorList>
    </citation>
    <scope>NUCLEOTIDE SEQUENCE [LARGE SCALE GENOMIC DNA]</scope>
    <source>
        <strain evidence="3">CCUG 62982</strain>
    </source>
</reference>
<dbReference type="CDD" id="cd03801">
    <property type="entry name" value="GT4_PimA-like"/>
    <property type="match status" value="1"/>
</dbReference>
<dbReference type="Proteomes" id="UP001596977">
    <property type="component" value="Unassembled WGS sequence"/>
</dbReference>
<proteinExistence type="predicted"/>
<dbReference type="GO" id="GO:0016757">
    <property type="term" value="F:glycosyltransferase activity"/>
    <property type="evidence" value="ECO:0007669"/>
    <property type="project" value="UniProtKB-KW"/>
</dbReference>
<dbReference type="SUPFAM" id="SSF53756">
    <property type="entry name" value="UDP-Glycosyltransferase/glycogen phosphorylase"/>
    <property type="match status" value="1"/>
</dbReference>
<feature type="domain" description="Glycosyltransferase subfamily 4-like N-terminal" evidence="1">
    <location>
        <begin position="21"/>
        <end position="171"/>
    </location>
</feature>
<dbReference type="Gene3D" id="3.40.50.2000">
    <property type="entry name" value="Glycogen Phosphorylase B"/>
    <property type="match status" value="2"/>
</dbReference>
<dbReference type="InterPro" id="IPR028098">
    <property type="entry name" value="Glyco_trans_4-like_N"/>
</dbReference>
<keyword evidence="2" id="KW-0328">Glycosyltransferase</keyword>
<dbReference type="PANTHER" id="PTHR12526">
    <property type="entry name" value="GLYCOSYLTRANSFERASE"/>
    <property type="match status" value="1"/>
</dbReference>
<evidence type="ECO:0000313" key="3">
    <source>
        <dbReference type="Proteomes" id="UP001596977"/>
    </source>
</evidence>
<keyword evidence="3" id="KW-1185">Reference proteome</keyword>
<protein>
    <submittedName>
        <fullName evidence="2">Glycosyltransferase family 4 protein</fullName>
        <ecNumber evidence="2">2.4.-.-</ecNumber>
    </submittedName>
</protein>
<accession>A0ABW3H777</accession>
<dbReference type="Pfam" id="PF13439">
    <property type="entry name" value="Glyco_transf_4"/>
    <property type="match status" value="1"/>
</dbReference>
<evidence type="ECO:0000259" key="1">
    <source>
        <dbReference type="Pfam" id="PF13439"/>
    </source>
</evidence>
<gene>
    <name evidence="2" type="ORF">ACFQ1E_12835</name>
</gene>
<dbReference type="EMBL" id="JBHTJG010000006">
    <property type="protein sequence ID" value="MFD0947228.1"/>
    <property type="molecule type" value="Genomic_DNA"/>
</dbReference>
<evidence type="ECO:0000313" key="2">
    <source>
        <dbReference type="EMBL" id="MFD0947228.1"/>
    </source>
</evidence>
<keyword evidence="2" id="KW-0808">Transferase</keyword>
<dbReference type="Pfam" id="PF13692">
    <property type="entry name" value="Glyco_trans_1_4"/>
    <property type="match status" value="1"/>
</dbReference>
<name>A0ABW3H777_9SPHN</name>
<organism evidence="2 3">
    <name type="scientific">Sphingomonas canadensis</name>
    <dbReference type="NCBI Taxonomy" id="1219257"/>
    <lineage>
        <taxon>Bacteria</taxon>
        <taxon>Pseudomonadati</taxon>
        <taxon>Pseudomonadota</taxon>
        <taxon>Alphaproteobacteria</taxon>
        <taxon>Sphingomonadales</taxon>
        <taxon>Sphingomonadaceae</taxon>
        <taxon>Sphingomonas</taxon>
    </lineage>
</organism>
<sequence length="368" mass="39254">MRIGYIHDSEMPGPEASTVNVAKMCAAFAANGHAPLLVHLKGSGGGIGAHYHLSHPFRAVAVPLPARLGVRKKLFSLAAAAIMRAARPAIVYGRKPIQLLPAMRLGLDLVLELHTLIGPDQPAQRRAFARMLASPRLRRIVVISQALADDLAAEWPAAAGRTIVAHDGADPAGEGVVPITRPNPGRPCAGYAGHLYPGKGMETIAALAAMRPNVDFVVLGGRPDDITRWTAQTQGQSNLFFRGMVPHADVPRHLGDCDVVLAPYSARVQVSDGKTDVARWMSPLKIFEYMAQGRAIMASGLPVIREILRDGDTAALCPPDDPAAWAERLDALLADPAACKAMGARAQAEFEAHYTWKGRAELVLDGLA</sequence>